<dbReference type="AlphaFoldDB" id="A0A2P7YM15"/>
<proteinExistence type="predicted"/>
<sequence>MKTLLEVKNRDNFRGYETGYLYVHLLALRVNTSKFSDVIVTDFTGNPDVVSEWSRVNVFGGHELPRDQLLNLQVPLDVLKSLCLDYSGCSDGRALFKGIDALHEDSNWIDVSTQYCLAYIEVKLRKTVSKLTGTITRARIADVDRTADIKAFWERFLSLPLSDIPESASLRPSDVVRRLQGITSGTDPDKSVEAPVKIEHLDSEIDSQHNLQDILEPASQFSQGDRQQGIAPGQSAIRALQQLQLLQTLQVLPLQIEPSQQNPAAVQGTQFLTQIPQSQTQASDNNDEKLPLLFTLDSNGSVKNHYTLAELSAIPLRPDNKVYTTLAIVAGTVPKISTVISKAFSKTHGHLELSDPGASFLELVLTDVEPIEQGCKTTLSQNSLLSVHIPPNEISRFLGGDFPEQLYTQLPAIEDKFQKRSARSLSFQLTLSDTNCGCVWVPQSLTLNDLL</sequence>
<dbReference type="OrthoDB" id="4080484at2759"/>
<dbReference type="GeneID" id="36566827"/>
<name>A0A2P7YM15_9ASCO</name>
<keyword evidence="2" id="KW-1185">Reference proteome</keyword>
<reference evidence="1 2" key="1">
    <citation type="submission" date="2018-03" db="EMBL/GenBank/DDBJ databases">
        <title>Candida pseudohaemulonii genome assembly and annotation.</title>
        <authorList>
            <person name="Munoz J.F."/>
            <person name="Gade L.G."/>
            <person name="Chow N.A."/>
            <person name="Litvintseva A.P."/>
            <person name="Loparev V.N."/>
            <person name="Cuomo C.A."/>
        </authorList>
    </citation>
    <scope>NUCLEOTIDE SEQUENCE [LARGE SCALE GENOMIC DNA]</scope>
    <source>
        <strain evidence="1 2">B12108</strain>
    </source>
</reference>
<comment type="caution">
    <text evidence="1">The sequence shown here is derived from an EMBL/GenBank/DDBJ whole genome shotgun (WGS) entry which is preliminary data.</text>
</comment>
<accession>A0A2P7YM15</accession>
<dbReference type="EMBL" id="PYFQ01000009">
    <property type="protein sequence ID" value="PSK37014.1"/>
    <property type="molecule type" value="Genomic_DNA"/>
</dbReference>
<evidence type="ECO:0000313" key="2">
    <source>
        <dbReference type="Proteomes" id="UP000241107"/>
    </source>
</evidence>
<organism evidence="1 2">
    <name type="scientific">Candidozyma pseudohaemuli</name>
    <dbReference type="NCBI Taxonomy" id="418784"/>
    <lineage>
        <taxon>Eukaryota</taxon>
        <taxon>Fungi</taxon>
        <taxon>Dikarya</taxon>
        <taxon>Ascomycota</taxon>
        <taxon>Saccharomycotina</taxon>
        <taxon>Pichiomycetes</taxon>
        <taxon>Metschnikowiaceae</taxon>
        <taxon>Candidozyma</taxon>
    </lineage>
</organism>
<gene>
    <name evidence="1" type="ORF">C7M61_003439</name>
</gene>
<dbReference type="RefSeq" id="XP_024712865.1">
    <property type="nucleotide sequence ID" value="XM_024858778.1"/>
</dbReference>
<evidence type="ECO:0000313" key="1">
    <source>
        <dbReference type="EMBL" id="PSK37014.1"/>
    </source>
</evidence>
<dbReference type="VEuPathDB" id="FungiDB:C7M61_003439"/>
<dbReference type="Proteomes" id="UP000241107">
    <property type="component" value="Unassembled WGS sequence"/>
</dbReference>
<protein>
    <submittedName>
        <fullName evidence="1">Uncharacterized protein</fullName>
    </submittedName>
</protein>